<dbReference type="InterPro" id="IPR010982">
    <property type="entry name" value="Lambda_DNA-bd_dom_sf"/>
</dbReference>
<dbReference type="Gene3D" id="3.40.50.2300">
    <property type="match status" value="2"/>
</dbReference>
<evidence type="ECO:0000313" key="2">
    <source>
        <dbReference type="Proteomes" id="UP000239290"/>
    </source>
</evidence>
<dbReference type="Gene3D" id="1.10.260.40">
    <property type="entry name" value="lambda repressor-like DNA-binding domains"/>
    <property type="match status" value="1"/>
</dbReference>
<dbReference type="InterPro" id="IPR046335">
    <property type="entry name" value="LacI/GalR-like_sensor"/>
</dbReference>
<gene>
    <name evidence="1" type="ORF">C5613_33155</name>
</gene>
<dbReference type="InterPro" id="IPR000843">
    <property type="entry name" value="HTH_LacI"/>
</dbReference>
<dbReference type="AlphaFoldDB" id="A0A2S8IT61"/>
<sequence length="338" mass="36242">MVSLNDVARAAGVSKSVASRALNGDVNARIREDTRTRILEIAEQLGYVPNRRAIALRFNRSGAIALIVPDPNNHVFAEMLSGIQQVATPAGIDVLIGTVDHAPEGRDAVQRLLKQGRVDGILIQRREDFDDNELREVVPEGIPTVFVNCRLDDRTGSVILPDAEGVRIATEHLIDLGHRDLGFIGGSPTHDTAVRRRIGFEETLASHGLASRPEWVHELGWEAPSGAAAVDAILVRPDRPTALVVASVNAAVGALSQLQRAQVKVPEEMSIVGIHTTWVSETVFPAITTVRMPLSKIGSTAAEMLLGHLDGEALSNVTIDDPAPELLVRGTSIAPTKA</sequence>
<dbReference type="Proteomes" id="UP000239290">
    <property type="component" value="Unassembled WGS sequence"/>
</dbReference>
<dbReference type="Pfam" id="PF00356">
    <property type="entry name" value="LacI"/>
    <property type="match status" value="1"/>
</dbReference>
<name>A0A2S8IT61_RHOOP</name>
<dbReference type="GO" id="GO:0003700">
    <property type="term" value="F:DNA-binding transcription factor activity"/>
    <property type="evidence" value="ECO:0007669"/>
    <property type="project" value="TreeGrafter"/>
</dbReference>
<comment type="caution">
    <text evidence="1">The sequence shown here is derived from an EMBL/GenBank/DDBJ whole genome shotgun (WGS) entry which is preliminary data.</text>
</comment>
<protein>
    <submittedName>
        <fullName evidence="1">LacI family transcriptional regulator</fullName>
    </submittedName>
</protein>
<dbReference type="PROSITE" id="PS50932">
    <property type="entry name" value="HTH_LACI_2"/>
    <property type="match status" value="1"/>
</dbReference>
<dbReference type="PANTHER" id="PTHR30146:SF109">
    <property type="entry name" value="HTH-TYPE TRANSCRIPTIONAL REGULATOR GALS"/>
    <property type="match status" value="1"/>
</dbReference>
<dbReference type="Pfam" id="PF13377">
    <property type="entry name" value="Peripla_BP_3"/>
    <property type="match status" value="1"/>
</dbReference>
<dbReference type="CDD" id="cd01392">
    <property type="entry name" value="HTH_LacI"/>
    <property type="match status" value="1"/>
</dbReference>
<dbReference type="SUPFAM" id="SSF53822">
    <property type="entry name" value="Periplasmic binding protein-like I"/>
    <property type="match status" value="1"/>
</dbReference>
<evidence type="ECO:0000313" key="1">
    <source>
        <dbReference type="EMBL" id="PQP17976.1"/>
    </source>
</evidence>
<dbReference type="InterPro" id="IPR028082">
    <property type="entry name" value="Peripla_BP_I"/>
</dbReference>
<dbReference type="RefSeq" id="WP_105421090.1">
    <property type="nucleotide sequence ID" value="NZ_PUIO01000052.1"/>
</dbReference>
<reference evidence="2" key="1">
    <citation type="submission" date="2018-02" db="EMBL/GenBank/DDBJ databases">
        <title>Draft genome sequencing of Rhodococcus opacus KU647198.</title>
        <authorList>
            <person name="Zheng B.-X."/>
        </authorList>
    </citation>
    <scope>NUCLEOTIDE SEQUENCE [LARGE SCALE GENOMIC DNA]</scope>
    <source>
        <strain evidence="2">04-OD7</strain>
    </source>
</reference>
<dbReference type="GO" id="GO:0000976">
    <property type="term" value="F:transcription cis-regulatory region binding"/>
    <property type="evidence" value="ECO:0007669"/>
    <property type="project" value="TreeGrafter"/>
</dbReference>
<accession>A0A2S8IT61</accession>
<dbReference type="PANTHER" id="PTHR30146">
    <property type="entry name" value="LACI-RELATED TRANSCRIPTIONAL REPRESSOR"/>
    <property type="match status" value="1"/>
</dbReference>
<proteinExistence type="predicted"/>
<organism evidence="1 2">
    <name type="scientific">Rhodococcus opacus</name>
    <name type="common">Nocardia opaca</name>
    <dbReference type="NCBI Taxonomy" id="37919"/>
    <lineage>
        <taxon>Bacteria</taxon>
        <taxon>Bacillati</taxon>
        <taxon>Actinomycetota</taxon>
        <taxon>Actinomycetes</taxon>
        <taxon>Mycobacteriales</taxon>
        <taxon>Nocardiaceae</taxon>
        <taxon>Rhodococcus</taxon>
    </lineage>
</organism>
<dbReference type="SMART" id="SM00354">
    <property type="entry name" value="HTH_LACI"/>
    <property type="match status" value="1"/>
</dbReference>
<dbReference type="CDD" id="cd06267">
    <property type="entry name" value="PBP1_LacI_sugar_binding-like"/>
    <property type="match status" value="1"/>
</dbReference>
<dbReference type="SUPFAM" id="SSF47413">
    <property type="entry name" value="lambda repressor-like DNA-binding domains"/>
    <property type="match status" value="1"/>
</dbReference>
<dbReference type="EMBL" id="PUIO01000052">
    <property type="protein sequence ID" value="PQP17976.1"/>
    <property type="molecule type" value="Genomic_DNA"/>
</dbReference>